<dbReference type="AlphaFoldDB" id="A0A9X2DBS6"/>
<protein>
    <recommendedName>
        <fullName evidence="4">Head-to-tail adaptor</fullName>
    </recommendedName>
</protein>
<evidence type="ECO:0000313" key="2">
    <source>
        <dbReference type="EMBL" id="MCM0622714.1"/>
    </source>
</evidence>
<dbReference type="EMBL" id="JAMOIL010000045">
    <property type="protein sequence ID" value="MCM0622714.1"/>
    <property type="molecule type" value="Genomic_DNA"/>
</dbReference>
<accession>A0A9X2DBS6</accession>
<name>A0A9X2DBS6_9ACTN</name>
<sequence length="124" mass="13503">MDNPATTTDLTNRGYVIPDGSPVAQTRLDEAWDALQLEVPSIVTSIESGWVTSTAVAAVVAAAALRVLRNPEGLVQESSQIDDYSESWRRSDATEDMYFTAAERRRLTPPSANLPSAGSMKYVR</sequence>
<evidence type="ECO:0008006" key="4">
    <source>
        <dbReference type="Google" id="ProtNLM"/>
    </source>
</evidence>
<keyword evidence="3" id="KW-1185">Reference proteome</keyword>
<evidence type="ECO:0000256" key="1">
    <source>
        <dbReference type="SAM" id="MobiDB-lite"/>
    </source>
</evidence>
<dbReference type="RefSeq" id="WP_250828883.1">
    <property type="nucleotide sequence ID" value="NZ_JAMOIL010000045.1"/>
</dbReference>
<dbReference type="Proteomes" id="UP001139485">
    <property type="component" value="Unassembled WGS sequence"/>
</dbReference>
<organism evidence="2 3">
    <name type="scientific">Nocardioides bruguierae</name>
    <dbReference type="NCBI Taxonomy" id="2945102"/>
    <lineage>
        <taxon>Bacteria</taxon>
        <taxon>Bacillati</taxon>
        <taxon>Actinomycetota</taxon>
        <taxon>Actinomycetes</taxon>
        <taxon>Propionibacteriales</taxon>
        <taxon>Nocardioidaceae</taxon>
        <taxon>Nocardioides</taxon>
    </lineage>
</organism>
<gene>
    <name evidence="2" type="ORF">M8330_20700</name>
</gene>
<feature type="region of interest" description="Disordered" evidence="1">
    <location>
        <begin position="101"/>
        <end position="124"/>
    </location>
</feature>
<proteinExistence type="predicted"/>
<comment type="caution">
    <text evidence="2">The sequence shown here is derived from an EMBL/GenBank/DDBJ whole genome shotgun (WGS) entry which is preliminary data.</text>
</comment>
<reference evidence="2" key="1">
    <citation type="submission" date="2022-05" db="EMBL/GenBank/DDBJ databases">
        <authorList>
            <person name="Tuo L."/>
        </authorList>
    </citation>
    <scope>NUCLEOTIDE SEQUENCE</scope>
    <source>
        <strain evidence="2">BSK12Z-4</strain>
    </source>
</reference>
<evidence type="ECO:0000313" key="3">
    <source>
        <dbReference type="Proteomes" id="UP001139485"/>
    </source>
</evidence>